<dbReference type="Proteomes" id="UP000177006">
    <property type="component" value="Unassembled WGS sequence"/>
</dbReference>
<proteinExistence type="predicted"/>
<keyword evidence="2" id="KW-0472">Membrane</keyword>
<protein>
    <submittedName>
        <fullName evidence="3">Uncharacterized protein</fullName>
    </submittedName>
</protein>
<feature type="compositionally biased region" description="Polar residues" evidence="1">
    <location>
        <begin position="337"/>
        <end position="355"/>
    </location>
</feature>
<organism evidence="3 4">
    <name type="scientific">Candidatus Beckwithbacteria bacterium RBG_13_42_9</name>
    <dbReference type="NCBI Taxonomy" id="1797457"/>
    <lineage>
        <taxon>Bacteria</taxon>
        <taxon>Candidatus Beckwithiibacteriota</taxon>
    </lineage>
</organism>
<dbReference type="AlphaFoldDB" id="A0A1F5E7I6"/>
<comment type="caution">
    <text evidence="3">The sequence shown here is derived from an EMBL/GenBank/DDBJ whole genome shotgun (WGS) entry which is preliminary data.</text>
</comment>
<accession>A0A1F5E7I6</accession>
<dbReference type="STRING" id="1797457.A2160_05465"/>
<evidence type="ECO:0000313" key="4">
    <source>
        <dbReference type="Proteomes" id="UP000177006"/>
    </source>
</evidence>
<evidence type="ECO:0000313" key="3">
    <source>
        <dbReference type="EMBL" id="OGD63214.1"/>
    </source>
</evidence>
<feature type="compositionally biased region" description="Acidic residues" evidence="1">
    <location>
        <begin position="323"/>
        <end position="334"/>
    </location>
</feature>
<feature type="region of interest" description="Disordered" evidence="1">
    <location>
        <begin position="316"/>
        <end position="355"/>
    </location>
</feature>
<feature type="transmembrane region" description="Helical" evidence="2">
    <location>
        <begin position="6"/>
        <end position="27"/>
    </location>
</feature>
<evidence type="ECO:0000256" key="2">
    <source>
        <dbReference type="SAM" id="Phobius"/>
    </source>
</evidence>
<reference evidence="3 4" key="1">
    <citation type="journal article" date="2016" name="Nat. Commun.">
        <title>Thousands of microbial genomes shed light on interconnected biogeochemical processes in an aquifer system.</title>
        <authorList>
            <person name="Anantharaman K."/>
            <person name="Brown C.T."/>
            <person name="Hug L.A."/>
            <person name="Sharon I."/>
            <person name="Castelle C.J."/>
            <person name="Probst A.J."/>
            <person name="Thomas B.C."/>
            <person name="Singh A."/>
            <person name="Wilkins M.J."/>
            <person name="Karaoz U."/>
            <person name="Brodie E.L."/>
            <person name="Williams K.H."/>
            <person name="Hubbard S.S."/>
            <person name="Banfield J.F."/>
        </authorList>
    </citation>
    <scope>NUCLEOTIDE SEQUENCE [LARGE SCALE GENOMIC DNA]</scope>
</reference>
<name>A0A1F5E7I6_9BACT</name>
<dbReference type="EMBL" id="MEZK01000011">
    <property type="protein sequence ID" value="OGD63214.1"/>
    <property type="molecule type" value="Genomic_DNA"/>
</dbReference>
<sequence>MNNRHYLPIAVFAVTLGLGLISIFSAFRFNTGKYGEIFQQVQYNVDGGGGWPPDADDCSDSGQCNPNICPAPGAGSENVVETQETTDQSFFTKIWNSFVILFTGKNAEIFTAADCTPPPAGEEPPTDPTDTVQPPINNCTVEKPCPAGCPGKWNCWNSQEEWEAAFCAAHQGKNGDCDAPGNNGKPPGWAYNDVADAVNFVGQTGHGPSDADWINRWNSGHTWGEIGGGCPTGTFPGVDGTCYIDGFQPGAVNPNCPSMVGACPIGCAMTQCPASGTDLTGLTCDCPAGDGHCGGNGGLGYFSDTDCSCGDSDPSTDCTQPPGDDDTTADDDDVTTNSYQCTGLTPQNPTPEPGSTTTFTCTGAAVNMMITHADFRVLLEGTELTEFHSSNNELDANHQATYSLRLPTDTATGTYTVQCRICHRPGSTCTAWGQAGGVSQVPPQ</sequence>
<keyword evidence="2" id="KW-1133">Transmembrane helix</keyword>
<gene>
    <name evidence="3" type="ORF">A2160_05465</name>
</gene>
<keyword evidence="2" id="KW-0812">Transmembrane</keyword>
<evidence type="ECO:0000256" key="1">
    <source>
        <dbReference type="SAM" id="MobiDB-lite"/>
    </source>
</evidence>